<evidence type="ECO:0000256" key="2">
    <source>
        <dbReference type="ARBA" id="ARBA00022692"/>
    </source>
</evidence>
<dbReference type="GO" id="GO:0016020">
    <property type="term" value="C:membrane"/>
    <property type="evidence" value="ECO:0007669"/>
    <property type="project" value="UniProtKB-SubCell"/>
</dbReference>
<dbReference type="InterPro" id="IPR050360">
    <property type="entry name" value="MFS_Sugar_Transporters"/>
</dbReference>
<dbReference type="GO" id="GO:0005351">
    <property type="term" value="F:carbohydrate:proton symporter activity"/>
    <property type="evidence" value="ECO:0007669"/>
    <property type="project" value="TreeGrafter"/>
</dbReference>
<dbReference type="InterPro" id="IPR005828">
    <property type="entry name" value="MFS_sugar_transport-like"/>
</dbReference>
<sequence length="164" mass="18419">MIAITHQVPPQELQHSKQRQFRFYNVLMVVLMSFGSIEYGCSASIIATTLAQPSFISYFKLDTRDNATELIATTNGLYQAGGFFGVWTVSFLSDRWDAGSRLAYLRFGAFMIVTAIPIWMNEVVPPQARGILVDCHNVGFLLGYTLATVFGYAFYHLPKDNTWG</sequence>
<dbReference type="OrthoDB" id="6612291at2759"/>
<dbReference type="Gene3D" id="1.20.1250.20">
    <property type="entry name" value="MFS general substrate transporter like domains"/>
    <property type="match status" value="1"/>
</dbReference>
<reference evidence="6 7" key="1">
    <citation type="submission" date="2015-01" db="EMBL/GenBank/DDBJ databases">
        <title>The Genome Sequence of Rhinocladiella mackenzie CBS 650.93.</title>
        <authorList>
            <consortium name="The Broad Institute Genomics Platform"/>
            <person name="Cuomo C."/>
            <person name="de Hoog S."/>
            <person name="Gorbushina A."/>
            <person name="Stielow B."/>
            <person name="Teixiera M."/>
            <person name="Abouelleil A."/>
            <person name="Chapman S.B."/>
            <person name="Priest M."/>
            <person name="Young S.K."/>
            <person name="Wortman J."/>
            <person name="Nusbaum C."/>
            <person name="Birren B."/>
        </authorList>
    </citation>
    <scope>NUCLEOTIDE SEQUENCE [LARGE SCALE GENOMIC DNA]</scope>
    <source>
        <strain evidence="6 7">CBS 650.93</strain>
    </source>
</reference>
<feature type="transmembrane region" description="Helical" evidence="5">
    <location>
        <begin position="140"/>
        <end position="157"/>
    </location>
</feature>
<evidence type="ECO:0000256" key="1">
    <source>
        <dbReference type="ARBA" id="ARBA00004141"/>
    </source>
</evidence>
<gene>
    <name evidence="6" type="ORF">Z518_01870</name>
</gene>
<dbReference type="AlphaFoldDB" id="A0A0D2FY42"/>
<keyword evidence="4 5" id="KW-0472">Membrane</keyword>
<dbReference type="PANTHER" id="PTHR48022">
    <property type="entry name" value="PLASTIDIC GLUCOSE TRANSPORTER 4"/>
    <property type="match status" value="1"/>
</dbReference>
<dbReference type="EMBL" id="KN847476">
    <property type="protein sequence ID" value="KIX07217.1"/>
    <property type="molecule type" value="Genomic_DNA"/>
</dbReference>
<comment type="subcellular location">
    <subcellularLocation>
        <location evidence="1">Membrane</location>
        <topology evidence="1">Multi-pass membrane protein</topology>
    </subcellularLocation>
</comment>
<name>A0A0D2FY42_9EURO</name>
<dbReference type="RefSeq" id="XP_013274353.1">
    <property type="nucleotide sequence ID" value="XM_013418899.1"/>
</dbReference>
<accession>A0A0D2FY42</accession>
<keyword evidence="7" id="KW-1185">Reference proteome</keyword>
<evidence type="ECO:0000256" key="4">
    <source>
        <dbReference type="ARBA" id="ARBA00023136"/>
    </source>
</evidence>
<evidence type="ECO:0008006" key="8">
    <source>
        <dbReference type="Google" id="ProtNLM"/>
    </source>
</evidence>
<evidence type="ECO:0000256" key="5">
    <source>
        <dbReference type="SAM" id="Phobius"/>
    </source>
</evidence>
<dbReference type="VEuPathDB" id="FungiDB:Z518_01870"/>
<evidence type="ECO:0000313" key="7">
    <source>
        <dbReference type="Proteomes" id="UP000053617"/>
    </source>
</evidence>
<keyword evidence="3 5" id="KW-1133">Transmembrane helix</keyword>
<evidence type="ECO:0000313" key="6">
    <source>
        <dbReference type="EMBL" id="KIX07217.1"/>
    </source>
</evidence>
<dbReference type="PANTHER" id="PTHR48022:SF38">
    <property type="entry name" value="MAJOR FACILITATOR SUPERFAMILY (MFS) PROFILE DOMAIN-CONTAINING PROTEIN-RELATED"/>
    <property type="match status" value="1"/>
</dbReference>
<proteinExistence type="predicted"/>
<dbReference type="Proteomes" id="UP000053617">
    <property type="component" value="Unassembled WGS sequence"/>
</dbReference>
<dbReference type="GeneID" id="25289941"/>
<dbReference type="HOGENOM" id="CLU_1619971_0_0_1"/>
<feature type="transmembrane region" description="Helical" evidence="5">
    <location>
        <begin position="23"/>
        <end position="50"/>
    </location>
</feature>
<organism evidence="6 7">
    <name type="scientific">Rhinocladiella mackenziei CBS 650.93</name>
    <dbReference type="NCBI Taxonomy" id="1442369"/>
    <lineage>
        <taxon>Eukaryota</taxon>
        <taxon>Fungi</taxon>
        <taxon>Dikarya</taxon>
        <taxon>Ascomycota</taxon>
        <taxon>Pezizomycotina</taxon>
        <taxon>Eurotiomycetes</taxon>
        <taxon>Chaetothyriomycetidae</taxon>
        <taxon>Chaetothyriales</taxon>
        <taxon>Herpotrichiellaceae</taxon>
        <taxon>Rhinocladiella</taxon>
    </lineage>
</organism>
<protein>
    <recommendedName>
        <fullName evidence="8">Major facilitator superfamily (MFS) profile domain-containing protein</fullName>
    </recommendedName>
</protein>
<feature type="transmembrane region" description="Helical" evidence="5">
    <location>
        <begin position="70"/>
        <end position="91"/>
    </location>
</feature>
<dbReference type="SUPFAM" id="SSF103473">
    <property type="entry name" value="MFS general substrate transporter"/>
    <property type="match status" value="1"/>
</dbReference>
<dbReference type="Pfam" id="PF00083">
    <property type="entry name" value="Sugar_tr"/>
    <property type="match status" value="1"/>
</dbReference>
<keyword evidence="2 5" id="KW-0812">Transmembrane</keyword>
<dbReference type="InterPro" id="IPR036259">
    <property type="entry name" value="MFS_trans_sf"/>
</dbReference>
<evidence type="ECO:0000256" key="3">
    <source>
        <dbReference type="ARBA" id="ARBA00022989"/>
    </source>
</evidence>
<feature type="transmembrane region" description="Helical" evidence="5">
    <location>
        <begin position="103"/>
        <end position="120"/>
    </location>
</feature>